<dbReference type="CDD" id="cd08351">
    <property type="entry name" value="ChaP_like"/>
    <property type="match status" value="1"/>
</dbReference>
<evidence type="ECO:0000313" key="3">
    <source>
        <dbReference type="Proteomes" id="UP000233786"/>
    </source>
</evidence>
<gene>
    <name evidence="2" type="ORF">A8926_3083</name>
</gene>
<dbReference type="InterPro" id="IPR004360">
    <property type="entry name" value="Glyas_Fos-R_dOase_dom"/>
</dbReference>
<dbReference type="InterPro" id="IPR029068">
    <property type="entry name" value="Glyas_Bleomycin-R_OHBP_Dase"/>
</dbReference>
<dbReference type="InterPro" id="IPR037523">
    <property type="entry name" value="VOC_core"/>
</dbReference>
<organism evidence="2 3">
    <name type="scientific">Saccharopolyspora spinosa</name>
    <dbReference type="NCBI Taxonomy" id="60894"/>
    <lineage>
        <taxon>Bacteria</taxon>
        <taxon>Bacillati</taxon>
        <taxon>Actinomycetota</taxon>
        <taxon>Actinomycetes</taxon>
        <taxon>Pseudonocardiales</taxon>
        <taxon>Pseudonocardiaceae</taxon>
        <taxon>Saccharopolyspora</taxon>
    </lineage>
</organism>
<dbReference type="GO" id="GO:0051213">
    <property type="term" value="F:dioxygenase activity"/>
    <property type="evidence" value="ECO:0007669"/>
    <property type="project" value="UniProtKB-KW"/>
</dbReference>
<dbReference type="Pfam" id="PF00903">
    <property type="entry name" value="Glyoxalase"/>
    <property type="match status" value="1"/>
</dbReference>
<feature type="domain" description="VOC" evidence="1">
    <location>
        <begin position="4"/>
        <end position="121"/>
    </location>
</feature>
<dbReference type="Gene3D" id="3.10.180.10">
    <property type="entry name" value="2,3-Dihydroxybiphenyl 1,2-Dioxygenase, domain 1"/>
    <property type="match status" value="1"/>
</dbReference>
<name>A0A2N3XXI1_SACSN</name>
<evidence type="ECO:0000259" key="1">
    <source>
        <dbReference type="PROSITE" id="PS51819"/>
    </source>
</evidence>
<dbReference type="SUPFAM" id="SSF54593">
    <property type="entry name" value="Glyoxalase/Bleomycin resistance protein/Dihydroxybiphenyl dioxygenase"/>
    <property type="match status" value="1"/>
</dbReference>
<keyword evidence="3" id="KW-1185">Reference proteome</keyword>
<reference evidence="2" key="1">
    <citation type="submission" date="2017-12" db="EMBL/GenBank/DDBJ databases">
        <title>Sequencing the genomes of 1000 Actinobacteria strains.</title>
        <authorList>
            <person name="Klenk H.-P."/>
        </authorList>
    </citation>
    <scope>NUCLEOTIDE SEQUENCE [LARGE SCALE GENOMIC DNA]</scope>
    <source>
        <strain evidence="2">DSM 44228</strain>
    </source>
</reference>
<dbReference type="AlphaFoldDB" id="A0A2N3XXI1"/>
<dbReference type="Proteomes" id="UP000233786">
    <property type="component" value="Unassembled WGS sequence"/>
</dbReference>
<sequence length="129" mass="14386">MTTLFNHTIVAARDKQESASFFTEMFDLPPVEPGGPFLTVYLDAGVTLLFAEPGIEFPPQHYAFLVTEDDFDGIYARIRAVGLDHWADPHGKLPQQYNTNHGGRGVYFLDPSGHYLEAITQPYGADPQK</sequence>
<dbReference type="EMBL" id="PJNB01000001">
    <property type="protein sequence ID" value="PKW15383.1"/>
    <property type="molecule type" value="Genomic_DNA"/>
</dbReference>
<comment type="caution">
    <text evidence="2">The sequence shown here is derived from an EMBL/GenBank/DDBJ whole genome shotgun (WGS) entry which is preliminary data.</text>
</comment>
<protein>
    <submittedName>
        <fullName evidence="2">Glyoxalase/bleomycin resistance protein/dioxygenase superfamily protein</fullName>
    </submittedName>
</protein>
<evidence type="ECO:0000313" key="2">
    <source>
        <dbReference type="EMBL" id="PKW15383.1"/>
    </source>
</evidence>
<dbReference type="STRING" id="994479.GCA_000194155_02358"/>
<dbReference type="RefSeq" id="WP_010694837.1">
    <property type="nucleotide sequence ID" value="NZ_CP061007.1"/>
</dbReference>
<dbReference type="PROSITE" id="PS51819">
    <property type="entry name" value="VOC"/>
    <property type="match status" value="1"/>
</dbReference>
<accession>A0A2N3XXI1</accession>
<proteinExistence type="predicted"/>